<dbReference type="AlphaFoldDB" id="A0A0Q9YM68"/>
<evidence type="ECO:0000313" key="4">
    <source>
        <dbReference type="Proteomes" id="UP000051494"/>
    </source>
</evidence>
<proteinExistence type="predicted"/>
<dbReference type="EMBL" id="LKHV01000010">
    <property type="protein sequence ID" value="KRG17982.1"/>
    <property type="molecule type" value="Genomic_DNA"/>
</dbReference>
<gene>
    <name evidence="3" type="ORF">CC99x_009255</name>
    <name evidence="2" type="ORF">CC99x_01938</name>
</gene>
<comment type="caution">
    <text evidence="2">The sequence shown here is derived from an EMBL/GenBank/DDBJ whole genome shotgun (WGS) entry which is preliminary data.</text>
</comment>
<accession>A0A0Q9YM68</accession>
<dbReference type="RefSeq" id="WP_057625046.1">
    <property type="nucleotide sequence ID" value="NZ_LKHV02000001.1"/>
</dbReference>
<evidence type="ECO:0000313" key="2">
    <source>
        <dbReference type="EMBL" id="KRG17982.1"/>
    </source>
</evidence>
<keyword evidence="1" id="KW-0175">Coiled coil</keyword>
<evidence type="ECO:0000256" key="1">
    <source>
        <dbReference type="SAM" id="Coils"/>
    </source>
</evidence>
<dbReference type="Gene3D" id="1.25.40.20">
    <property type="entry name" value="Ankyrin repeat-containing domain"/>
    <property type="match status" value="1"/>
</dbReference>
<name>A0A0Q9YM68_9GAMM</name>
<evidence type="ECO:0000313" key="3">
    <source>
        <dbReference type="EMBL" id="MCS5709090.1"/>
    </source>
</evidence>
<protein>
    <submittedName>
        <fullName evidence="2">Uncharacterized protein</fullName>
    </submittedName>
</protein>
<keyword evidence="4" id="KW-1185">Reference proteome</keyword>
<reference evidence="3" key="2">
    <citation type="journal article" date="2016" name="Genome Announc.">
        <title>Draft Genome Sequences of Two Novel Amoeba-Resistant Intranuclear Bacteria, 'Candidatus Berkiella cookevillensis' and 'Candidatus Berkiella aquae'.</title>
        <authorList>
            <person name="Mehari Y.T."/>
            <person name="Arivett B.A."/>
            <person name="Farone A.L."/>
            <person name="Gunderson J.H."/>
            <person name="Farone M.B."/>
        </authorList>
    </citation>
    <scope>NUCLEOTIDE SEQUENCE</scope>
    <source>
        <strain evidence="3">CC99</strain>
    </source>
</reference>
<dbReference type="InterPro" id="IPR036770">
    <property type="entry name" value="Ankyrin_rpt-contain_sf"/>
</dbReference>
<dbReference type="EMBL" id="LKHV02000001">
    <property type="protein sequence ID" value="MCS5709090.1"/>
    <property type="molecule type" value="Genomic_DNA"/>
</dbReference>
<reference evidence="3" key="3">
    <citation type="submission" date="2021-06" db="EMBL/GenBank/DDBJ databases">
        <title>Genomic Description and Analysis of Intracellular Bacteria, Candidatus Berkiella cookevillensis and Candidatus Berkiella aquae.</title>
        <authorList>
            <person name="Kidane D.T."/>
            <person name="Mehari Y.T."/>
            <person name="Rice F.C."/>
            <person name="Arivett B.A."/>
            <person name="Farone A.L."/>
            <person name="Berk S.G."/>
            <person name="Farone M.B."/>
        </authorList>
    </citation>
    <scope>NUCLEOTIDE SEQUENCE</scope>
    <source>
        <strain evidence="3">CC99</strain>
    </source>
</reference>
<organism evidence="2">
    <name type="scientific">Candidatus Berkiella cookevillensis</name>
    <dbReference type="NCBI Taxonomy" id="437022"/>
    <lineage>
        <taxon>Bacteria</taxon>
        <taxon>Pseudomonadati</taxon>
        <taxon>Pseudomonadota</taxon>
        <taxon>Gammaproteobacteria</taxon>
        <taxon>Candidatus Berkiellales</taxon>
        <taxon>Candidatus Berkiellaceae</taxon>
        <taxon>Candidatus Berkiella</taxon>
    </lineage>
</organism>
<reference evidence="2" key="1">
    <citation type="submission" date="2015-09" db="EMBL/GenBank/DDBJ databases">
        <title>Draft Genome Sequences of Two Novel Amoeba-resistant Intranuclear Bacteria, Candidatus Berkiella cookevillensis and Candidatus Berkiella aquae.</title>
        <authorList>
            <person name="Mehari Y.T."/>
            <person name="Arivett B.A."/>
            <person name="Farone A.L."/>
            <person name="Gunderson J.H."/>
            <person name="Farone M.B."/>
        </authorList>
    </citation>
    <scope>NUCLEOTIDE SEQUENCE [LARGE SCALE GENOMIC DNA]</scope>
    <source>
        <strain evidence="2">CC99</strain>
    </source>
</reference>
<dbReference type="Proteomes" id="UP000051494">
    <property type="component" value="Unassembled WGS sequence"/>
</dbReference>
<sequence>MKRGPSLTQLEIQPRSKKQRIEINQPALSYQQKLYDLTAMLFEYNDRYCTEIIKKLEALMNEAELIALDFNVVIQEGYYSGSSILQIITIASCKDHYSILRQLLEQVPSLLNFRDKAESGINQGKNALWLFAEEMNRVDLFEQEHLALFELMLSSQVIASQDLNVKCEKGTDAGKTPLWLLGQLMWKNPQFIKAAIDHSSITTLDLNAGASEGFYKGRTILHFIAELAYQKPDFILSIIQNGLHHTLDFNAKIQGNSCHKGKTPLFFIIDAVVKKHPSLLQTLIQEIPTQLDFNAKIEAEEDFQNGETAFACITRAALEKQENGLLLLEQILKDIPLKNLDFNAKREGKWHKGKTPLWDIAALAKVHPFPLLTVLLGVSSDKLEFNIKEEDTATEKGKTVLWHIVEAALEGYPEVLNTLIDNFPIEILDFNAKADTETQKNVSIRHILQNSSLSPLLSKIDFLTSLAQIGVLWNEMDLQGDAEQNRVKLFETQFKEQLEQLEMFADNAQKENHENAYYFLAVFYEEIGLGDRLKNIASRVPAENPYRDEIYYRLSHSTIYGMQNVSSIARQIKDPKEHKKTLLEGLGYALEMQESNELRKNIAFNLVYGLDSPSSGLPTQALNDEPLLNNLGGGKNTCLFAIKTLRSKVKLKQKLEAKTQEAQVLQGKISELTLVLQRQEEQLKDQTLRLHETVPSNETLEKKMQEMEARMASRIQKMVEQAVEERTTVLQAQLQAKCEEVEDYKVKILQLEAQLAKRSAVRGCTIL</sequence>
<feature type="coiled-coil region" evidence="1">
    <location>
        <begin position="648"/>
        <end position="754"/>
    </location>
</feature>